<dbReference type="InterPro" id="IPR037523">
    <property type="entry name" value="VOC_core"/>
</dbReference>
<feature type="domain" description="VOC" evidence="1">
    <location>
        <begin position="2"/>
        <end position="126"/>
    </location>
</feature>
<accession>A0ABW0SQY2</accession>
<dbReference type="InterPro" id="IPR029068">
    <property type="entry name" value="Glyas_Bleomycin-R_OHBP_Dase"/>
</dbReference>
<sequence>MRCTWTIIGVADVARSFSWYQSLFGQPDTGPAHSYFGQIVDADGTVLLCLHQWGAHDHPTLTSPGSSQPGNGLLLFFRVDDFDETLARARALVPGFEEEPNINPNTGTMEFALRDPDGYYVMVSALASS</sequence>
<comment type="caution">
    <text evidence="2">The sequence shown here is derived from an EMBL/GenBank/DDBJ whole genome shotgun (WGS) entry which is preliminary data.</text>
</comment>
<dbReference type="RefSeq" id="WP_386756179.1">
    <property type="nucleotide sequence ID" value="NZ_JBHSNM010000009.1"/>
</dbReference>
<keyword evidence="3" id="KW-1185">Reference proteome</keyword>
<evidence type="ECO:0000259" key="1">
    <source>
        <dbReference type="PROSITE" id="PS51819"/>
    </source>
</evidence>
<gene>
    <name evidence="2" type="ORF">ACFPN1_15845</name>
</gene>
<protein>
    <submittedName>
        <fullName evidence="2">VOC family protein</fullName>
    </submittedName>
</protein>
<dbReference type="SUPFAM" id="SSF54593">
    <property type="entry name" value="Glyoxalase/Bleomycin resistance protein/Dihydroxybiphenyl dioxygenase"/>
    <property type="match status" value="1"/>
</dbReference>
<dbReference type="Gene3D" id="3.10.180.10">
    <property type="entry name" value="2,3-Dihydroxybiphenyl 1,2-Dioxygenase, domain 1"/>
    <property type="match status" value="1"/>
</dbReference>
<dbReference type="EMBL" id="JBHSNM010000009">
    <property type="protein sequence ID" value="MFC5571533.1"/>
    <property type="molecule type" value="Genomic_DNA"/>
</dbReference>
<dbReference type="PROSITE" id="PS51819">
    <property type="entry name" value="VOC"/>
    <property type="match status" value="1"/>
</dbReference>
<proteinExistence type="predicted"/>
<reference evidence="3" key="1">
    <citation type="journal article" date="2019" name="Int. J. Syst. Evol. Microbiol.">
        <title>The Global Catalogue of Microorganisms (GCM) 10K type strain sequencing project: providing services to taxonomists for standard genome sequencing and annotation.</title>
        <authorList>
            <consortium name="The Broad Institute Genomics Platform"/>
            <consortium name="The Broad Institute Genome Sequencing Center for Infectious Disease"/>
            <person name="Wu L."/>
            <person name="Ma J."/>
        </authorList>
    </citation>
    <scope>NUCLEOTIDE SEQUENCE [LARGE SCALE GENOMIC DNA]</scope>
    <source>
        <strain evidence="3">KACC 11407</strain>
    </source>
</reference>
<evidence type="ECO:0000313" key="3">
    <source>
        <dbReference type="Proteomes" id="UP001596036"/>
    </source>
</evidence>
<organism evidence="2 3">
    <name type="scientific">Lysobacter yangpyeongensis</name>
    <dbReference type="NCBI Taxonomy" id="346182"/>
    <lineage>
        <taxon>Bacteria</taxon>
        <taxon>Pseudomonadati</taxon>
        <taxon>Pseudomonadota</taxon>
        <taxon>Gammaproteobacteria</taxon>
        <taxon>Lysobacterales</taxon>
        <taxon>Lysobacteraceae</taxon>
        <taxon>Lysobacter</taxon>
    </lineage>
</organism>
<dbReference type="Pfam" id="PF00903">
    <property type="entry name" value="Glyoxalase"/>
    <property type="match status" value="1"/>
</dbReference>
<dbReference type="Proteomes" id="UP001596036">
    <property type="component" value="Unassembled WGS sequence"/>
</dbReference>
<dbReference type="InterPro" id="IPR004360">
    <property type="entry name" value="Glyas_Fos-R_dOase_dom"/>
</dbReference>
<name>A0ABW0SQY2_9GAMM</name>
<evidence type="ECO:0000313" key="2">
    <source>
        <dbReference type="EMBL" id="MFC5571533.1"/>
    </source>
</evidence>